<reference evidence="10 11" key="1">
    <citation type="journal article" date="2016" name="Nat. Commun.">
        <title>Thousands of microbial genomes shed light on interconnected biogeochemical processes in an aquifer system.</title>
        <authorList>
            <person name="Anantharaman K."/>
            <person name="Brown C.T."/>
            <person name="Hug L.A."/>
            <person name="Sharon I."/>
            <person name="Castelle C.J."/>
            <person name="Probst A.J."/>
            <person name="Thomas B.C."/>
            <person name="Singh A."/>
            <person name="Wilkins M.J."/>
            <person name="Karaoz U."/>
            <person name="Brodie E.L."/>
            <person name="Williams K.H."/>
            <person name="Hubbard S.S."/>
            <person name="Banfield J.F."/>
        </authorList>
    </citation>
    <scope>NUCLEOTIDE SEQUENCE [LARGE SCALE GENOMIC DNA]</scope>
</reference>
<comment type="catalytic activity">
    <reaction evidence="9">
        <text>7-carboxy-7-carbaguanine + NH4(+) + 2 ATP = 7-cyano-7-carbaguanine + 2 AMP + 2 diphosphate + 2 H(+)</text>
        <dbReference type="Rhea" id="RHEA:27982"/>
        <dbReference type="ChEBI" id="CHEBI:15378"/>
        <dbReference type="ChEBI" id="CHEBI:28938"/>
        <dbReference type="ChEBI" id="CHEBI:30616"/>
        <dbReference type="ChEBI" id="CHEBI:33019"/>
        <dbReference type="ChEBI" id="CHEBI:45075"/>
        <dbReference type="ChEBI" id="CHEBI:61036"/>
        <dbReference type="ChEBI" id="CHEBI:456215"/>
        <dbReference type="EC" id="6.3.4.20"/>
    </reaction>
</comment>
<evidence type="ECO:0000256" key="1">
    <source>
        <dbReference type="ARBA" id="ARBA00005061"/>
    </source>
</evidence>
<evidence type="ECO:0000256" key="9">
    <source>
        <dbReference type="ARBA" id="ARBA00047890"/>
    </source>
</evidence>
<evidence type="ECO:0000256" key="6">
    <source>
        <dbReference type="ARBA" id="ARBA00022840"/>
    </source>
</evidence>
<keyword evidence="5" id="KW-0862">Zinc</keyword>
<dbReference type="STRING" id="1802525.A2975_04415"/>
<keyword evidence="3" id="KW-0479">Metal-binding</keyword>
<dbReference type="Gene3D" id="3.40.50.620">
    <property type="entry name" value="HUPs"/>
    <property type="match status" value="1"/>
</dbReference>
<dbReference type="InterPro" id="IPR018317">
    <property type="entry name" value="QueC"/>
</dbReference>
<comment type="similarity">
    <text evidence="7">Belongs to the QueC family.</text>
</comment>
<comment type="pathway">
    <text evidence="1">Purine metabolism; 7-cyano-7-deazaguanine biosynthesis.</text>
</comment>
<evidence type="ECO:0000256" key="8">
    <source>
        <dbReference type="ARBA" id="ARBA00039149"/>
    </source>
</evidence>
<dbReference type="PANTHER" id="PTHR42914">
    <property type="entry name" value="7-CYANO-7-DEAZAGUANINE SYNTHASE"/>
    <property type="match status" value="1"/>
</dbReference>
<dbReference type="PANTHER" id="PTHR42914:SF1">
    <property type="entry name" value="7-CYANO-7-DEAZAGUANINE SYNTHASE"/>
    <property type="match status" value="1"/>
</dbReference>
<dbReference type="GO" id="GO:0005524">
    <property type="term" value="F:ATP binding"/>
    <property type="evidence" value="ECO:0007669"/>
    <property type="project" value="UniProtKB-KW"/>
</dbReference>
<evidence type="ECO:0000256" key="3">
    <source>
        <dbReference type="ARBA" id="ARBA00022723"/>
    </source>
</evidence>
<sequence>MIIGSIDNKEVDSSNLILDTVDNFQLDEVVSNALLLTLAGYLEKDDITVNGKQYFDKKRLEQFFSYVLNDKRAAPRKYNLQLSFSNKNHEVNSAKKNNYKYIISYSGGIDSTAGLLYALDKGYPIQPVWVGFGQKNEKDELEVINKICKKLKTRPIVININLKRYVDEGWNRWKMGIIPGRNYIFASIAASMVNLSSSDKNTIYICAHKEEINPVNTDKSERFYNTCTKIFTKSYNKDIELTTPFFNATKPEIIYYWIKHWKQKYNISPQETVSCYHGTNCGICKACINRAVAFACCGLQTESYKNDPFKDTEHVIQEGYIDRFNILKLERKLDFLFALNFNKNSLPTNLRNFVDTNYKRYSNKIIDRQKMIREGLNIK</sequence>
<dbReference type="GO" id="GO:0046872">
    <property type="term" value="F:metal ion binding"/>
    <property type="evidence" value="ECO:0007669"/>
    <property type="project" value="UniProtKB-KW"/>
</dbReference>
<keyword evidence="2" id="KW-0436">Ligase</keyword>
<evidence type="ECO:0000313" key="10">
    <source>
        <dbReference type="EMBL" id="OGM70286.1"/>
    </source>
</evidence>
<dbReference type="EMBL" id="MGHL01000006">
    <property type="protein sequence ID" value="OGM70286.1"/>
    <property type="molecule type" value="Genomic_DNA"/>
</dbReference>
<evidence type="ECO:0000313" key="11">
    <source>
        <dbReference type="Proteomes" id="UP000178429"/>
    </source>
</evidence>
<keyword evidence="6" id="KW-0067">ATP-binding</keyword>
<evidence type="ECO:0000256" key="7">
    <source>
        <dbReference type="ARBA" id="ARBA00037993"/>
    </source>
</evidence>
<gene>
    <name evidence="10" type="ORF">A2975_04415</name>
</gene>
<keyword evidence="4" id="KW-0547">Nucleotide-binding</keyword>
<dbReference type="SUPFAM" id="SSF52402">
    <property type="entry name" value="Adenine nucleotide alpha hydrolases-like"/>
    <property type="match status" value="1"/>
</dbReference>
<protein>
    <recommendedName>
        <fullName evidence="8">7-cyano-7-deazaguanine synthase</fullName>
        <ecNumber evidence="8">6.3.4.20</ecNumber>
    </recommendedName>
</protein>
<name>A0A1F8C1S2_9BACT</name>
<evidence type="ECO:0000256" key="4">
    <source>
        <dbReference type="ARBA" id="ARBA00022741"/>
    </source>
</evidence>
<evidence type="ECO:0000256" key="5">
    <source>
        <dbReference type="ARBA" id="ARBA00022833"/>
    </source>
</evidence>
<comment type="caution">
    <text evidence="10">The sequence shown here is derived from an EMBL/GenBank/DDBJ whole genome shotgun (WGS) entry which is preliminary data.</text>
</comment>
<dbReference type="EC" id="6.3.4.20" evidence="8"/>
<organism evidence="10 11">
    <name type="scientific">Candidatus Woesebacteria bacterium RIFCSPLOWO2_01_FULL_44_14</name>
    <dbReference type="NCBI Taxonomy" id="1802525"/>
    <lineage>
        <taxon>Bacteria</taxon>
        <taxon>Candidatus Woeseibacteriota</taxon>
    </lineage>
</organism>
<dbReference type="AlphaFoldDB" id="A0A1F8C1S2"/>
<dbReference type="InterPro" id="IPR014729">
    <property type="entry name" value="Rossmann-like_a/b/a_fold"/>
</dbReference>
<accession>A0A1F8C1S2</accession>
<proteinExistence type="inferred from homology"/>
<evidence type="ECO:0000256" key="2">
    <source>
        <dbReference type="ARBA" id="ARBA00022598"/>
    </source>
</evidence>
<dbReference type="Pfam" id="PF06508">
    <property type="entry name" value="QueC"/>
    <property type="match status" value="1"/>
</dbReference>
<dbReference type="GO" id="GO:0016874">
    <property type="term" value="F:ligase activity"/>
    <property type="evidence" value="ECO:0007669"/>
    <property type="project" value="UniProtKB-KW"/>
</dbReference>
<dbReference type="Proteomes" id="UP000178429">
    <property type="component" value="Unassembled WGS sequence"/>
</dbReference>